<dbReference type="Proteomes" id="UP000029629">
    <property type="component" value="Unassembled WGS sequence"/>
</dbReference>
<dbReference type="InterPro" id="IPR046515">
    <property type="entry name" value="DUF6693"/>
</dbReference>
<gene>
    <name evidence="2" type="ORF">HMPREF2130_10650</name>
</gene>
<keyword evidence="3" id="KW-1185">Reference proteome</keyword>
<name>A0A095YV58_9BURK</name>
<feature type="transmembrane region" description="Helical" evidence="1">
    <location>
        <begin position="88"/>
        <end position="112"/>
    </location>
</feature>
<reference evidence="2 3" key="1">
    <citation type="submission" date="2014-07" db="EMBL/GenBank/DDBJ databases">
        <authorList>
            <person name="McCorrison J."/>
            <person name="Sanka R."/>
            <person name="Torralba M."/>
            <person name="Gillis M."/>
            <person name="Haft D.H."/>
            <person name="Methe B."/>
            <person name="Sutton G."/>
            <person name="Nelson K.E."/>
        </authorList>
    </citation>
    <scope>NUCLEOTIDE SEQUENCE [LARGE SCALE GENOMIC DNA]</scope>
    <source>
        <strain evidence="2 3">DNF00040</strain>
    </source>
</reference>
<dbReference type="Pfam" id="PF20403">
    <property type="entry name" value="DUF6693"/>
    <property type="match status" value="1"/>
</dbReference>
<sequence>MDNDFIETLSYNKTALPLGYYRLKCELGTLDVLGHALIWILLTIVTFGLALIVFPYYMQRYIINKTYVYDPNDNRVGRVVCDIGLDSMLGYIILWTILSIISFGILYFVFLYKIYAHCYSKSKIVPEPV</sequence>
<dbReference type="AlphaFoldDB" id="A0A095YV58"/>
<organism evidence="2 3">
    <name type="scientific">Oligella urethralis DNF00040</name>
    <dbReference type="NCBI Taxonomy" id="1401065"/>
    <lineage>
        <taxon>Bacteria</taxon>
        <taxon>Pseudomonadati</taxon>
        <taxon>Pseudomonadota</taxon>
        <taxon>Betaproteobacteria</taxon>
        <taxon>Burkholderiales</taxon>
        <taxon>Alcaligenaceae</taxon>
        <taxon>Oligella</taxon>
    </lineage>
</organism>
<keyword evidence="1" id="KW-1133">Transmembrane helix</keyword>
<dbReference type="eggNOG" id="ENOG5032WE1">
    <property type="taxonomic scope" value="Bacteria"/>
</dbReference>
<accession>A0A095YV58</accession>
<evidence type="ECO:0000313" key="3">
    <source>
        <dbReference type="Proteomes" id="UP000029629"/>
    </source>
</evidence>
<keyword evidence="1" id="KW-0472">Membrane</keyword>
<proteinExistence type="predicted"/>
<comment type="caution">
    <text evidence="2">The sequence shown here is derived from an EMBL/GenBank/DDBJ whole genome shotgun (WGS) entry which is preliminary data.</text>
</comment>
<dbReference type="RefSeq" id="WP_036560808.1">
    <property type="nucleotide sequence ID" value="NZ_JRNI01000080.1"/>
</dbReference>
<dbReference type="OrthoDB" id="6444713at2"/>
<evidence type="ECO:0000256" key="1">
    <source>
        <dbReference type="SAM" id="Phobius"/>
    </source>
</evidence>
<evidence type="ECO:0000313" key="2">
    <source>
        <dbReference type="EMBL" id="KGF26051.1"/>
    </source>
</evidence>
<dbReference type="EMBL" id="JRNI01000080">
    <property type="protein sequence ID" value="KGF26051.1"/>
    <property type="molecule type" value="Genomic_DNA"/>
</dbReference>
<keyword evidence="1" id="KW-0812">Transmembrane</keyword>
<feature type="transmembrane region" description="Helical" evidence="1">
    <location>
        <begin position="36"/>
        <end position="57"/>
    </location>
</feature>
<protein>
    <submittedName>
        <fullName evidence="2">Membrane protein</fullName>
    </submittedName>
</protein>